<reference evidence="2 3" key="1">
    <citation type="submission" date="2015-09" db="EMBL/GenBank/DDBJ databases">
        <title>Complete genome sequence of Defluviimonas alba cai42t isolated from an oilfield in Xinjiang.</title>
        <authorList>
            <person name="Geng S."/>
            <person name="Pan X."/>
            <person name="Wu X."/>
        </authorList>
    </citation>
    <scope>NUCLEOTIDE SEQUENCE [LARGE SCALE GENOMIC DNA]</scope>
    <source>
        <strain evidence="3">cai42</strain>
    </source>
</reference>
<protein>
    <recommendedName>
        <fullName evidence="4">Ribbon-helix-helix protein, copG family</fullName>
    </recommendedName>
</protein>
<dbReference type="AlphaFoldDB" id="A0A159ZAB9"/>
<sequence length="155" mass="16553">MNPMRLVSLNLPVELIAAIGRAARDAGQTPQDLVRATLQQVFLGNAAPTAEPSQPAAWDAAQPPVPVQRAFADALGWLDLQSRLRATGFVLRLGADRVLALHTWPADHRLIDSAAIGQPLAELTLRFRAPFPGQVQAEGGEGHVPAPPRRKGRAA</sequence>
<name>A0A159ZAB9_9RHOB</name>
<dbReference type="RefSeq" id="WP_066817687.1">
    <property type="nucleotide sequence ID" value="NZ_CP012661.1"/>
</dbReference>
<dbReference type="KEGG" id="daa:AKL17_4678"/>
<gene>
    <name evidence="2" type="ORF">AKL17_4678</name>
</gene>
<evidence type="ECO:0000313" key="2">
    <source>
        <dbReference type="EMBL" id="AMY71888.1"/>
    </source>
</evidence>
<evidence type="ECO:0008006" key="4">
    <source>
        <dbReference type="Google" id="ProtNLM"/>
    </source>
</evidence>
<accession>A0A159ZAB9</accession>
<dbReference type="OrthoDB" id="7869496at2"/>
<dbReference type="Proteomes" id="UP000076128">
    <property type="component" value="Chromosome"/>
</dbReference>
<evidence type="ECO:0000313" key="3">
    <source>
        <dbReference type="Proteomes" id="UP000076128"/>
    </source>
</evidence>
<proteinExistence type="predicted"/>
<organism evidence="2 3">
    <name type="scientific">Frigidibacter mobilis</name>
    <dbReference type="NCBI Taxonomy" id="1335048"/>
    <lineage>
        <taxon>Bacteria</taxon>
        <taxon>Pseudomonadati</taxon>
        <taxon>Pseudomonadota</taxon>
        <taxon>Alphaproteobacteria</taxon>
        <taxon>Rhodobacterales</taxon>
        <taxon>Paracoccaceae</taxon>
        <taxon>Frigidibacter</taxon>
    </lineage>
</organism>
<keyword evidence="3" id="KW-1185">Reference proteome</keyword>
<dbReference type="EMBL" id="CP012661">
    <property type="protein sequence ID" value="AMY71888.1"/>
    <property type="molecule type" value="Genomic_DNA"/>
</dbReference>
<dbReference type="STRING" id="1335048.AKL17_4678"/>
<evidence type="ECO:0000256" key="1">
    <source>
        <dbReference type="SAM" id="MobiDB-lite"/>
    </source>
</evidence>
<feature type="region of interest" description="Disordered" evidence="1">
    <location>
        <begin position="134"/>
        <end position="155"/>
    </location>
</feature>